<feature type="domain" description="Trigger factor ribosome-binding bacterial" evidence="1">
    <location>
        <begin position="42"/>
        <end position="184"/>
    </location>
</feature>
<dbReference type="InterPro" id="IPR008881">
    <property type="entry name" value="Trigger_fac_ribosome-bd_bac"/>
</dbReference>
<organism evidence="2 3">
    <name type="scientific">Flammeovirga pectinis</name>
    <dbReference type="NCBI Taxonomy" id="2494373"/>
    <lineage>
        <taxon>Bacteria</taxon>
        <taxon>Pseudomonadati</taxon>
        <taxon>Bacteroidota</taxon>
        <taxon>Cytophagia</taxon>
        <taxon>Cytophagales</taxon>
        <taxon>Flammeovirgaceae</taxon>
        <taxon>Flammeovirga</taxon>
    </lineage>
</organism>
<dbReference type="SUPFAM" id="SSF102735">
    <property type="entry name" value="Trigger factor ribosome-binding domain"/>
    <property type="match status" value="1"/>
</dbReference>
<proteinExistence type="predicted"/>
<dbReference type="EMBL" id="CP034562">
    <property type="protein sequence ID" value="AZQ62909.1"/>
    <property type="molecule type" value="Genomic_DNA"/>
</dbReference>
<dbReference type="GO" id="GO:0043022">
    <property type="term" value="F:ribosome binding"/>
    <property type="evidence" value="ECO:0007669"/>
    <property type="project" value="TreeGrafter"/>
</dbReference>
<evidence type="ECO:0000259" key="1">
    <source>
        <dbReference type="Pfam" id="PF05697"/>
    </source>
</evidence>
<name>A0A3S9P3W8_9BACT</name>
<dbReference type="InterPro" id="IPR037041">
    <property type="entry name" value="Trigger_fac_C_sf"/>
</dbReference>
<dbReference type="InterPro" id="IPR036611">
    <property type="entry name" value="Trigger_fac_ribosome-bd_sf"/>
</dbReference>
<evidence type="ECO:0000313" key="2">
    <source>
        <dbReference type="EMBL" id="AZQ62909.1"/>
    </source>
</evidence>
<dbReference type="InterPro" id="IPR005215">
    <property type="entry name" value="Trig_fac"/>
</dbReference>
<dbReference type="AlphaFoldDB" id="A0A3S9P3W8"/>
<dbReference type="GO" id="GO:0003755">
    <property type="term" value="F:peptidyl-prolyl cis-trans isomerase activity"/>
    <property type="evidence" value="ECO:0007669"/>
    <property type="project" value="TreeGrafter"/>
</dbReference>
<dbReference type="GO" id="GO:0044183">
    <property type="term" value="F:protein folding chaperone"/>
    <property type="evidence" value="ECO:0007669"/>
    <property type="project" value="TreeGrafter"/>
</dbReference>
<dbReference type="GO" id="GO:0043335">
    <property type="term" value="P:protein unfolding"/>
    <property type="evidence" value="ECO:0007669"/>
    <property type="project" value="TreeGrafter"/>
</dbReference>
<keyword evidence="3" id="KW-1185">Reference proteome</keyword>
<protein>
    <recommendedName>
        <fullName evidence="1">Trigger factor ribosome-binding bacterial domain-containing protein</fullName>
    </recommendedName>
</protein>
<sequence>MISSNCFTFKYHFKIRRLYKFLYGFLLNVEFCHNKNHRTLEFKLDKQENSYGLLSVILTEADYMPAYKSKLKQQAENANMKGFRKGKVPMSMVQKMYGKQLKMDTFNETVGKAVDTYLKDNDIKPLFQPIYKGDFITPEQVGGDQTVQFELLLPEFDLNLEGVNADTFNLTVTDADVENTITKLKESYPTKKDADEAAKGDLITATFKAVEGDFEKEGAAFDLDEKLAEGVADQFVGKKVGDVVTLDITTMYEDNNRLSLFLGTEDADKFVGQFSVEITKITRSHEPEMNKEFFDMVIGPDKVSTEEEFKTELKKTISEVNAQAIDGVTNDNVRNGVVEGTSIALPAELLKKVYMQNNPKATEEEATESLGKFEEAVKWRAISDKVFADNDIKVEKEEVEAAALVAIKAQFGNFMGDEDERMGEFVQNYLQAENGKYFEQTYEQVYNEKVFNAMKEKVALNAQEVDLGQFEEILTKRNEQAAN</sequence>
<gene>
    <name evidence="2" type="ORF">EI427_11875</name>
</gene>
<dbReference type="PIRSF" id="PIRSF003095">
    <property type="entry name" value="Trigger_factor"/>
    <property type="match status" value="1"/>
</dbReference>
<dbReference type="Gene3D" id="1.10.3120.10">
    <property type="entry name" value="Trigger factor, C-terminal domain"/>
    <property type="match status" value="1"/>
</dbReference>
<dbReference type="Pfam" id="PF05697">
    <property type="entry name" value="Trigger_N"/>
    <property type="match status" value="1"/>
</dbReference>
<dbReference type="Gene3D" id="3.30.70.1050">
    <property type="entry name" value="Trigger factor ribosome-binding domain"/>
    <property type="match status" value="1"/>
</dbReference>
<dbReference type="Proteomes" id="UP000267268">
    <property type="component" value="Chromosome 1"/>
</dbReference>
<dbReference type="SUPFAM" id="SSF109998">
    <property type="entry name" value="Triger factor/SurA peptide-binding domain-like"/>
    <property type="match status" value="1"/>
</dbReference>
<dbReference type="OrthoDB" id="9767721at2"/>
<accession>A0A3S9P3W8</accession>
<dbReference type="PANTHER" id="PTHR30560">
    <property type="entry name" value="TRIGGER FACTOR CHAPERONE AND PEPTIDYL-PROLYL CIS/TRANS ISOMERASE"/>
    <property type="match status" value="1"/>
</dbReference>
<dbReference type="InterPro" id="IPR027304">
    <property type="entry name" value="Trigger_fact/SurA_dom_sf"/>
</dbReference>
<dbReference type="GO" id="GO:0015031">
    <property type="term" value="P:protein transport"/>
    <property type="evidence" value="ECO:0007669"/>
    <property type="project" value="InterPro"/>
</dbReference>
<dbReference type="GO" id="GO:0051083">
    <property type="term" value="P:'de novo' cotranslational protein folding"/>
    <property type="evidence" value="ECO:0007669"/>
    <property type="project" value="TreeGrafter"/>
</dbReference>
<reference evidence="2 3" key="1">
    <citation type="submission" date="2018-12" db="EMBL/GenBank/DDBJ databases">
        <title>Flammeovirga pectinis sp. nov., isolated from the gut of the Korean scallop, Patinopecten yessoensis.</title>
        <authorList>
            <person name="Bae J.-W."/>
            <person name="Jeong Y.-S."/>
            <person name="Kang W."/>
        </authorList>
    </citation>
    <scope>NUCLEOTIDE SEQUENCE [LARGE SCALE GENOMIC DNA]</scope>
    <source>
        <strain evidence="2 3">L12M1</strain>
    </source>
</reference>
<evidence type="ECO:0000313" key="3">
    <source>
        <dbReference type="Proteomes" id="UP000267268"/>
    </source>
</evidence>
<dbReference type="PANTHER" id="PTHR30560:SF3">
    <property type="entry name" value="TRIGGER FACTOR-LIKE PROTEIN TIG, CHLOROPLASTIC"/>
    <property type="match status" value="1"/>
</dbReference>
<dbReference type="KEGG" id="fll:EI427_11875"/>